<dbReference type="PANTHER" id="PTHR11069">
    <property type="entry name" value="GLUCOSYLCERAMIDASE"/>
    <property type="match status" value="1"/>
</dbReference>
<protein>
    <recommendedName>
        <fullName evidence="6">Glycosyl hydrolase</fullName>
    </recommendedName>
</protein>
<evidence type="ECO:0000313" key="5">
    <source>
        <dbReference type="Proteomes" id="UP001501495"/>
    </source>
</evidence>
<comment type="caution">
    <text evidence="4">The sequence shown here is derived from an EMBL/GenBank/DDBJ whole genome shotgun (WGS) entry which is preliminary data.</text>
</comment>
<evidence type="ECO:0000256" key="2">
    <source>
        <dbReference type="ARBA" id="ARBA00022729"/>
    </source>
</evidence>
<dbReference type="Gene3D" id="2.60.40.1180">
    <property type="entry name" value="Golgi alpha-mannosidase II"/>
    <property type="match status" value="1"/>
</dbReference>
<evidence type="ECO:0000256" key="1">
    <source>
        <dbReference type="ARBA" id="ARBA00005382"/>
    </source>
</evidence>
<sequence>MASSPYDGSIRLSTRAPDEGLGAATVAETLTVDAGTPRQPWWGTGAALTDASVAELDGHPDRIARLFAPHAADGARLSWLRLPLTATDLSSSWWGWRGRGDAVHPTGPGRRALAVLRTQILPVAPHLRIVATPWTAPPAWKSPATWEGGRLRDDAVPRYARLLLDQARWLRRHGVPLRAMTLANEPGFAGDYPSMVVGDAAMARLRALVEPGLHRLGVRLWGLDHNWSDADRVAAIGGERLDAVAFHCYEGEPADAAGMGIPWLVSECTGTTDAAVPTLDFDARVLVRDAIAAGSRGLFFWNLALPPGARGAGGGCTTCRGLLTVSGGDALPEPEFYVLAHLARAAPPGARVVAVSGPGDVPAAAFVDDGRLGVIALNDTDRTRWLRFTVTGGATSAVYRIGPRELLTFSGPLR</sequence>
<keyword evidence="5" id="KW-1185">Reference proteome</keyword>
<accession>A0ABP7XM34</accession>
<dbReference type="EMBL" id="BAAAZH010000017">
    <property type="protein sequence ID" value="GAA4121413.1"/>
    <property type="molecule type" value="Genomic_DNA"/>
</dbReference>
<keyword evidence="2" id="KW-0732">Signal</keyword>
<reference evidence="5" key="1">
    <citation type="journal article" date="2019" name="Int. J. Syst. Evol. Microbiol.">
        <title>The Global Catalogue of Microorganisms (GCM) 10K type strain sequencing project: providing services to taxonomists for standard genome sequencing and annotation.</title>
        <authorList>
            <consortium name="The Broad Institute Genomics Platform"/>
            <consortium name="The Broad Institute Genome Sequencing Center for Infectious Disease"/>
            <person name="Wu L."/>
            <person name="Ma J."/>
        </authorList>
    </citation>
    <scope>NUCLEOTIDE SEQUENCE [LARGE SCALE GENOMIC DNA]</scope>
    <source>
        <strain evidence="5">JCM 16703</strain>
    </source>
</reference>
<dbReference type="PANTHER" id="PTHR11069:SF23">
    <property type="entry name" value="LYSOSOMAL ACID GLUCOSYLCERAMIDASE"/>
    <property type="match status" value="1"/>
</dbReference>
<evidence type="ECO:0000313" key="4">
    <source>
        <dbReference type="EMBL" id="GAA4121413.1"/>
    </source>
</evidence>
<dbReference type="RefSeq" id="WP_344733884.1">
    <property type="nucleotide sequence ID" value="NZ_BAAAZH010000017.1"/>
</dbReference>
<dbReference type="Gene3D" id="3.20.20.80">
    <property type="entry name" value="Glycosidases"/>
    <property type="match status" value="1"/>
</dbReference>
<dbReference type="InterPro" id="IPR013780">
    <property type="entry name" value="Glyco_hydro_b"/>
</dbReference>
<organism evidence="4 5">
    <name type="scientific">Nocardioides fonticola</name>
    <dbReference type="NCBI Taxonomy" id="450363"/>
    <lineage>
        <taxon>Bacteria</taxon>
        <taxon>Bacillati</taxon>
        <taxon>Actinomycetota</taxon>
        <taxon>Actinomycetes</taxon>
        <taxon>Propionibacteriales</taxon>
        <taxon>Nocardioidaceae</taxon>
        <taxon>Nocardioides</taxon>
    </lineage>
</organism>
<dbReference type="InterPro" id="IPR001139">
    <property type="entry name" value="Glyco_hydro_30"/>
</dbReference>
<comment type="similarity">
    <text evidence="1">Belongs to the glycosyl hydrolase 30 family.</text>
</comment>
<keyword evidence="3" id="KW-0378">Hydrolase</keyword>
<evidence type="ECO:0000256" key="3">
    <source>
        <dbReference type="ARBA" id="ARBA00022801"/>
    </source>
</evidence>
<dbReference type="InterPro" id="IPR017853">
    <property type="entry name" value="GH"/>
</dbReference>
<gene>
    <name evidence="4" type="ORF">GCM10022215_26380</name>
</gene>
<name>A0ABP7XM34_9ACTN</name>
<dbReference type="SUPFAM" id="SSF51445">
    <property type="entry name" value="(Trans)glycosidases"/>
    <property type="match status" value="1"/>
</dbReference>
<evidence type="ECO:0008006" key="6">
    <source>
        <dbReference type="Google" id="ProtNLM"/>
    </source>
</evidence>
<dbReference type="Proteomes" id="UP001501495">
    <property type="component" value="Unassembled WGS sequence"/>
</dbReference>
<proteinExistence type="inferred from homology"/>